<dbReference type="GO" id="GO:0005524">
    <property type="term" value="F:ATP binding"/>
    <property type="evidence" value="ECO:0007669"/>
    <property type="project" value="InterPro"/>
</dbReference>
<evidence type="ECO:0000313" key="3">
    <source>
        <dbReference type="Proteomes" id="UP000232688"/>
    </source>
</evidence>
<dbReference type="VEuPathDB" id="FungiDB:FUN_001034"/>
<dbReference type="VEuPathDB" id="FungiDB:FUN_009648"/>
<name>A0A2N0RN99_9GLOM</name>
<dbReference type="Gene3D" id="1.10.510.10">
    <property type="entry name" value="Transferase(Phosphotransferase) domain 1"/>
    <property type="match status" value="1"/>
</dbReference>
<dbReference type="PROSITE" id="PS50011">
    <property type="entry name" value="PROTEIN_KINASE_DOM"/>
    <property type="match status" value="1"/>
</dbReference>
<evidence type="ECO:0000259" key="1">
    <source>
        <dbReference type="PROSITE" id="PS50011"/>
    </source>
</evidence>
<dbReference type="InterPro" id="IPR011009">
    <property type="entry name" value="Kinase-like_dom_sf"/>
</dbReference>
<gene>
    <name evidence="2" type="ORF">RhiirA1_536795</name>
</gene>
<dbReference type="InterPro" id="IPR000719">
    <property type="entry name" value="Prot_kinase_dom"/>
</dbReference>
<dbReference type="Pfam" id="PF07714">
    <property type="entry name" value="PK_Tyr_Ser-Thr"/>
    <property type="match status" value="1"/>
</dbReference>
<protein>
    <recommendedName>
        <fullName evidence="1">Protein kinase domain-containing protein</fullName>
    </recommendedName>
</protein>
<dbReference type="GO" id="GO:0004713">
    <property type="term" value="F:protein tyrosine kinase activity"/>
    <property type="evidence" value="ECO:0007669"/>
    <property type="project" value="InterPro"/>
</dbReference>
<dbReference type="SMART" id="SM00219">
    <property type="entry name" value="TyrKc"/>
    <property type="match status" value="1"/>
</dbReference>
<reference evidence="2 3" key="1">
    <citation type="submission" date="2017-10" db="EMBL/GenBank/DDBJ databases">
        <title>Extensive intraspecific genome diversity in a model arbuscular mycorrhizal fungus.</title>
        <authorList>
            <person name="Chen E.C.H."/>
            <person name="Morin E."/>
            <person name="Baudet D."/>
            <person name="Noel J."/>
            <person name="Ndikumana S."/>
            <person name="Charron P."/>
            <person name="St-Onge C."/>
            <person name="Giorgi J."/>
            <person name="Grigoriev I.V."/>
            <person name="Roux C."/>
            <person name="Martin F.M."/>
            <person name="Corradi N."/>
        </authorList>
    </citation>
    <scope>NUCLEOTIDE SEQUENCE [LARGE SCALE GENOMIC DNA]</scope>
    <source>
        <strain evidence="2 3">A1</strain>
    </source>
</reference>
<dbReference type="InterPro" id="IPR001245">
    <property type="entry name" value="Ser-Thr/Tyr_kinase_cat_dom"/>
</dbReference>
<evidence type="ECO:0000313" key="2">
    <source>
        <dbReference type="EMBL" id="PKC64792.1"/>
    </source>
</evidence>
<dbReference type="InterPro" id="IPR020635">
    <property type="entry name" value="Tyr_kinase_cat_dom"/>
</dbReference>
<organism evidence="2 3">
    <name type="scientific">Rhizophagus irregularis</name>
    <dbReference type="NCBI Taxonomy" id="588596"/>
    <lineage>
        <taxon>Eukaryota</taxon>
        <taxon>Fungi</taxon>
        <taxon>Fungi incertae sedis</taxon>
        <taxon>Mucoromycota</taxon>
        <taxon>Glomeromycotina</taxon>
        <taxon>Glomeromycetes</taxon>
        <taxon>Glomerales</taxon>
        <taxon>Glomeraceae</taxon>
        <taxon>Rhizophagus</taxon>
    </lineage>
</organism>
<sequence>MDETPKKLWKGTDTSKYQVIAINIFNNHNYFIEFLFKDNFKNWTSGNKDIDKFIQQTQINAVHCKKYLEWIPFEKFQNITYIAEGGFGKIYSAEWPEGYISYWDIENQSWCRYTTNKYALKSLNNSSDICPDFLNEIKSHLQVYLVDIVPCYGITQDPNNKEYMMVIKYCNDGNLRNYLNKSKNYINYNSKIDKLQQIARGLLDIHNAEKKWYVEIKVIEYSEDSKDGEDGKNIENGDNNQNSEIYFQLKECDKIRKEKIKNRSNEDKSKSFQTHPQAIYTSRLLNFKNLLKPVNSSDLSSFQFNSDTSYIAQSTSENQISECLDVQLSELELNEICQDDEHNIE</sequence>
<comment type="caution">
    <text evidence="2">The sequence shown here is derived from an EMBL/GenBank/DDBJ whole genome shotgun (WGS) entry which is preliminary data.</text>
</comment>
<feature type="domain" description="Protein kinase" evidence="1">
    <location>
        <begin position="76"/>
        <end position="345"/>
    </location>
</feature>
<dbReference type="SUPFAM" id="SSF56112">
    <property type="entry name" value="Protein kinase-like (PK-like)"/>
    <property type="match status" value="1"/>
</dbReference>
<dbReference type="EMBL" id="LLXH01000603">
    <property type="protein sequence ID" value="PKC64792.1"/>
    <property type="molecule type" value="Genomic_DNA"/>
</dbReference>
<dbReference type="AlphaFoldDB" id="A0A2N0RN99"/>
<dbReference type="VEuPathDB" id="FungiDB:RhiirA1_536795"/>
<accession>A0A2N0RN99</accession>
<reference evidence="2 3" key="2">
    <citation type="submission" date="2017-10" db="EMBL/GenBank/DDBJ databases">
        <title>Genome analyses suggest a sexual origin of heterokaryosis in a supposedly ancient asexual fungus.</title>
        <authorList>
            <person name="Corradi N."/>
            <person name="Sedzielewska K."/>
            <person name="Noel J."/>
            <person name="Charron P."/>
            <person name="Farinelli L."/>
            <person name="Marton T."/>
            <person name="Kruger M."/>
            <person name="Pelin A."/>
            <person name="Brachmann A."/>
            <person name="Corradi N."/>
        </authorList>
    </citation>
    <scope>NUCLEOTIDE SEQUENCE [LARGE SCALE GENOMIC DNA]</scope>
    <source>
        <strain evidence="2 3">A1</strain>
    </source>
</reference>
<proteinExistence type="predicted"/>
<dbReference type="Proteomes" id="UP000232688">
    <property type="component" value="Unassembled WGS sequence"/>
</dbReference>